<comment type="subcellular location">
    <subcellularLocation>
        <location evidence="1">Periplasm</location>
    </subcellularLocation>
</comment>
<dbReference type="SUPFAM" id="SSF46626">
    <property type="entry name" value="Cytochrome c"/>
    <property type="match status" value="2"/>
</dbReference>
<keyword evidence="7" id="KW-0408">Iron</keyword>
<keyword evidence="6" id="KW-0249">Electron transport</keyword>
<evidence type="ECO:0000256" key="4">
    <source>
        <dbReference type="ARBA" id="ARBA00022723"/>
    </source>
</evidence>
<keyword evidence="4" id="KW-0479">Metal-binding</keyword>
<dbReference type="InterPro" id="IPR009056">
    <property type="entry name" value="Cyt_c-like_dom"/>
</dbReference>
<dbReference type="PIRSF" id="PIRSF000005">
    <property type="entry name" value="Cytochrome_c4"/>
    <property type="match status" value="1"/>
</dbReference>
<feature type="domain" description="Cytochrome c" evidence="8">
    <location>
        <begin position="23"/>
        <end position="103"/>
    </location>
</feature>
<gene>
    <name evidence="9" type="ORF">MNBD_GAMMA08-1670</name>
</gene>
<keyword evidence="5" id="KW-0574">Periplasm</keyword>
<evidence type="ECO:0000313" key="9">
    <source>
        <dbReference type="EMBL" id="VAW65949.1"/>
    </source>
</evidence>
<dbReference type="GO" id="GO:0042597">
    <property type="term" value="C:periplasmic space"/>
    <property type="evidence" value="ECO:0007669"/>
    <property type="project" value="UniProtKB-SubCell"/>
</dbReference>
<evidence type="ECO:0000256" key="7">
    <source>
        <dbReference type="ARBA" id="ARBA00023004"/>
    </source>
</evidence>
<dbReference type="PANTHER" id="PTHR33751">
    <property type="entry name" value="CBB3-TYPE CYTOCHROME C OXIDASE SUBUNIT FIXP"/>
    <property type="match status" value="1"/>
</dbReference>
<evidence type="ECO:0000256" key="1">
    <source>
        <dbReference type="ARBA" id="ARBA00004418"/>
    </source>
</evidence>
<dbReference type="InterPro" id="IPR024167">
    <property type="entry name" value="Cytochrome_c4-like"/>
</dbReference>
<dbReference type="EMBL" id="UOFH01000335">
    <property type="protein sequence ID" value="VAW65949.1"/>
    <property type="molecule type" value="Genomic_DNA"/>
</dbReference>
<keyword evidence="2" id="KW-0813">Transport</keyword>
<dbReference type="GO" id="GO:0009055">
    <property type="term" value="F:electron transfer activity"/>
    <property type="evidence" value="ECO:0007669"/>
    <property type="project" value="InterPro"/>
</dbReference>
<sequence>MNFKSLLAIVGLTVGLNGATQAADLAAGEATAGAICAGCHMPDGNSVVDMFPKLAGQNAQYLAKQLNDYKSGARQDDTMTGMAATLATDDDIANVSAFFASKASTPATADDTKVALGKAIYRGGNTSSKLPACMGCHGVNGSGNPAAKFPSLKGQHATYTINQLNAFRDGKRANDSNRMMGNVANKMTSAEIEAVANYIAQMK</sequence>
<organism evidence="9">
    <name type="scientific">hydrothermal vent metagenome</name>
    <dbReference type="NCBI Taxonomy" id="652676"/>
    <lineage>
        <taxon>unclassified sequences</taxon>
        <taxon>metagenomes</taxon>
        <taxon>ecological metagenomes</taxon>
    </lineage>
</organism>
<dbReference type="GO" id="GO:0020037">
    <property type="term" value="F:heme binding"/>
    <property type="evidence" value="ECO:0007669"/>
    <property type="project" value="InterPro"/>
</dbReference>
<protein>
    <submittedName>
        <fullName evidence="9">Cytochrome c4</fullName>
    </submittedName>
</protein>
<evidence type="ECO:0000256" key="2">
    <source>
        <dbReference type="ARBA" id="ARBA00022448"/>
    </source>
</evidence>
<dbReference type="Gene3D" id="1.10.760.10">
    <property type="entry name" value="Cytochrome c-like domain"/>
    <property type="match status" value="2"/>
</dbReference>
<dbReference type="InterPro" id="IPR036909">
    <property type="entry name" value="Cyt_c-like_dom_sf"/>
</dbReference>
<keyword evidence="3" id="KW-0349">Heme</keyword>
<evidence type="ECO:0000256" key="3">
    <source>
        <dbReference type="ARBA" id="ARBA00022617"/>
    </source>
</evidence>
<proteinExistence type="predicted"/>
<feature type="domain" description="Cytochrome c" evidence="8">
    <location>
        <begin position="112"/>
        <end position="203"/>
    </location>
</feature>
<evidence type="ECO:0000256" key="6">
    <source>
        <dbReference type="ARBA" id="ARBA00022982"/>
    </source>
</evidence>
<evidence type="ECO:0000259" key="8">
    <source>
        <dbReference type="PROSITE" id="PS51007"/>
    </source>
</evidence>
<dbReference type="PANTHER" id="PTHR33751:SF9">
    <property type="entry name" value="CYTOCHROME C4"/>
    <property type="match status" value="1"/>
</dbReference>
<dbReference type="AlphaFoldDB" id="A0A3B0XVJ2"/>
<dbReference type="InterPro" id="IPR050597">
    <property type="entry name" value="Cytochrome_c_Oxidase_Subunit"/>
</dbReference>
<evidence type="ECO:0000256" key="5">
    <source>
        <dbReference type="ARBA" id="ARBA00022764"/>
    </source>
</evidence>
<dbReference type="Pfam" id="PF00034">
    <property type="entry name" value="Cytochrom_C"/>
    <property type="match status" value="2"/>
</dbReference>
<dbReference type="GO" id="GO:0005506">
    <property type="term" value="F:iron ion binding"/>
    <property type="evidence" value="ECO:0007669"/>
    <property type="project" value="InterPro"/>
</dbReference>
<name>A0A3B0XVJ2_9ZZZZ</name>
<dbReference type="PROSITE" id="PS51007">
    <property type="entry name" value="CYTC"/>
    <property type="match status" value="2"/>
</dbReference>
<reference evidence="9" key="1">
    <citation type="submission" date="2018-06" db="EMBL/GenBank/DDBJ databases">
        <authorList>
            <person name="Zhirakovskaya E."/>
        </authorList>
    </citation>
    <scope>NUCLEOTIDE SEQUENCE</scope>
</reference>
<accession>A0A3B0XVJ2</accession>